<protein>
    <submittedName>
        <fullName evidence="1">Uncharacterized protein</fullName>
    </submittedName>
</protein>
<name>A0ABY5U0X2_9MOLU</name>
<evidence type="ECO:0000313" key="1">
    <source>
        <dbReference type="EMBL" id="UWD35451.1"/>
    </source>
</evidence>
<reference evidence="1" key="1">
    <citation type="submission" date="2022-08" db="EMBL/GenBank/DDBJ databases">
        <title>Complete genome sequence of Mycoplasma cottewii type strain VIS.</title>
        <authorList>
            <person name="Spergser J."/>
        </authorList>
    </citation>
    <scope>NUCLEOTIDE SEQUENCE</scope>
    <source>
        <strain evidence="1">VIS</strain>
    </source>
</reference>
<gene>
    <name evidence="1" type="ORF">NX779_03495</name>
</gene>
<sequence length="117" mass="14360">MKSIPIRICITNKTYNQLKNNDFNFDLITEKSIDYFVISNNKNIFYDKDNFYMLTKKNNKISFDFIFLVLEFNEKFCSFIGDVYRRSMKELNEIFFSKSNSLYFQMKFVKWDKFNYI</sequence>
<dbReference type="EMBL" id="CP103424">
    <property type="protein sequence ID" value="UWD35451.1"/>
    <property type="molecule type" value="Genomic_DNA"/>
</dbReference>
<keyword evidence="2" id="KW-1185">Reference proteome</keyword>
<accession>A0ABY5U0X2</accession>
<dbReference type="RefSeq" id="WP_259430588.1">
    <property type="nucleotide sequence ID" value="NZ_CP103424.1"/>
</dbReference>
<evidence type="ECO:0000313" key="2">
    <source>
        <dbReference type="Proteomes" id="UP001059819"/>
    </source>
</evidence>
<organism evidence="1 2">
    <name type="scientific">Mycoplasma cottewii</name>
    <dbReference type="NCBI Taxonomy" id="51364"/>
    <lineage>
        <taxon>Bacteria</taxon>
        <taxon>Bacillati</taxon>
        <taxon>Mycoplasmatota</taxon>
        <taxon>Mollicutes</taxon>
        <taxon>Mycoplasmataceae</taxon>
        <taxon>Mycoplasma</taxon>
    </lineage>
</organism>
<proteinExistence type="predicted"/>
<dbReference type="Proteomes" id="UP001059819">
    <property type="component" value="Chromosome"/>
</dbReference>